<accession>A0A256FTG2</accession>
<dbReference type="Proteomes" id="UP000216345">
    <property type="component" value="Unassembled WGS sequence"/>
</dbReference>
<comment type="caution">
    <text evidence="1">The sequence shown here is derived from an EMBL/GenBank/DDBJ whole genome shotgun (WGS) entry which is preliminary data.</text>
</comment>
<reference evidence="1 2" key="1">
    <citation type="submission" date="2017-07" db="EMBL/GenBank/DDBJ databases">
        <title>Phylogenetic study on the rhizospheric bacterium Ochrobactrum sp. A44.</title>
        <authorList>
            <person name="Krzyzanowska D.M."/>
            <person name="Ossowicki A."/>
            <person name="Rajewska M."/>
            <person name="Maciag T."/>
            <person name="Kaczynski Z."/>
            <person name="Czerwicka M."/>
            <person name="Jafra S."/>
        </authorList>
    </citation>
    <scope>NUCLEOTIDE SEQUENCE [LARGE SCALE GENOMIC DNA]</scope>
    <source>
        <strain evidence="1 2">PR17</strain>
    </source>
</reference>
<evidence type="ECO:0000313" key="2">
    <source>
        <dbReference type="Proteomes" id="UP000216345"/>
    </source>
</evidence>
<proteinExistence type="predicted"/>
<dbReference type="AlphaFoldDB" id="A0A256FTG2"/>
<name>A0A256FTG2_9HYPH</name>
<organism evidence="1 2">
    <name type="scientific">Brucella rhizosphaerae</name>
    <dbReference type="NCBI Taxonomy" id="571254"/>
    <lineage>
        <taxon>Bacteria</taxon>
        <taxon>Pseudomonadati</taxon>
        <taxon>Pseudomonadota</taxon>
        <taxon>Alphaproteobacteria</taxon>
        <taxon>Hyphomicrobiales</taxon>
        <taxon>Brucellaceae</taxon>
        <taxon>Brucella/Ochrobactrum group</taxon>
        <taxon>Brucella</taxon>
    </lineage>
</organism>
<gene>
    <name evidence="1" type="ORF">CEV32_3816</name>
</gene>
<sequence>MSVRGGLFKHGVFAIFQAKHAVRGNSRRAERNRFFRSA</sequence>
<evidence type="ECO:0000313" key="1">
    <source>
        <dbReference type="EMBL" id="OYR18165.1"/>
    </source>
</evidence>
<dbReference type="EMBL" id="NNRK01000017">
    <property type="protein sequence ID" value="OYR18165.1"/>
    <property type="molecule type" value="Genomic_DNA"/>
</dbReference>
<keyword evidence="2" id="KW-1185">Reference proteome</keyword>
<protein>
    <submittedName>
        <fullName evidence="1">Uncharacterized protein</fullName>
    </submittedName>
</protein>